<protein>
    <submittedName>
        <fullName evidence="1">Protein ORANGE, chloroplastic</fullName>
    </submittedName>
</protein>
<organism evidence="1 2">
    <name type="scientific">Vitis vinifera</name>
    <name type="common">Grape</name>
    <dbReference type="NCBI Taxonomy" id="29760"/>
    <lineage>
        <taxon>Eukaryota</taxon>
        <taxon>Viridiplantae</taxon>
        <taxon>Streptophyta</taxon>
        <taxon>Embryophyta</taxon>
        <taxon>Tracheophyta</taxon>
        <taxon>Spermatophyta</taxon>
        <taxon>Magnoliopsida</taxon>
        <taxon>eudicotyledons</taxon>
        <taxon>Gunneridae</taxon>
        <taxon>Pentapetalae</taxon>
        <taxon>rosids</taxon>
        <taxon>Vitales</taxon>
        <taxon>Vitaceae</taxon>
        <taxon>Viteae</taxon>
        <taxon>Vitis</taxon>
    </lineage>
</organism>
<sequence length="249" mass="27439">MQVLIEICKWKSHWFNVFWNFHTSEGLQVDPIVASFSGGAVGVISSLMIVEINNVKQQEKKRCKYCLGTGYLACARCSSSGALVLSEPVSTVNGGRQPLSPPKTERCSNCSGAGKVRPAALESGGLLPLFVLLEEFVQLHWSQTNFFPTQKDVRTSGLGTPNRSLRVYKELMTPSLSCNDDCVDCQRRYCGVGWAIVSICPFRLALWKKKSFSLLMSDGVYLDPDRVILDGLSICPEQPKGLESSPPQL</sequence>
<dbReference type="PANTHER" id="PTHR15852:SF74">
    <property type="entry name" value="PROTEIN ORANGE, CHLOROPLASTIC"/>
    <property type="match status" value="1"/>
</dbReference>
<name>A0A438DV00_VITVI</name>
<dbReference type="EMBL" id="QGNW01001488">
    <property type="protein sequence ID" value="RVW39336.1"/>
    <property type="molecule type" value="Genomic_DNA"/>
</dbReference>
<reference evidence="1 2" key="1">
    <citation type="journal article" date="2018" name="PLoS Genet.">
        <title>Population sequencing reveals clonal diversity and ancestral inbreeding in the grapevine cultivar Chardonnay.</title>
        <authorList>
            <person name="Roach M.J."/>
            <person name="Johnson D.L."/>
            <person name="Bohlmann J."/>
            <person name="van Vuuren H.J."/>
            <person name="Jones S.J."/>
            <person name="Pretorius I.S."/>
            <person name="Schmidt S.A."/>
            <person name="Borneman A.R."/>
        </authorList>
    </citation>
    <scope>NUCLEOTIDE SEQUENCE [LARGE SCALE GENOMIC DNA]</scope>
    <source>
        <strain evidence="2">cv. Chardonnay</strain>
        <tissue evidence="1">Leaf</tissue>
    </source>
</reference>
<dbReference type="AlphaFoldDB" id="A0A438DV00"/>
<evidence type="ECO:0000313" key="1">
    <source>
        <dbReference type="EMBL" id="RVW39336.1"/>
    </source>
</evidence>
<dbReference type="Proteomes" id="UP000288805">
    <property type="component" value="Unassembled WGS sequence"/>
</dbReference>
<dbReference type="PANTHER" id="PTHR15852">
    <property type="entry name" value="PLASTID TRANSCRIPTIONALLY ACTIVE PROTEIN"/>
    <property type="match status" value="1"/>
</dbReference>
<accession>A0A438DV00</accession>
<comment type="caution">
    <text evidence="1">The sequence shown here is derived from an EMBL/GenBank/DDBJ whole genome shotgun (WGS) entry which is preliminary data.</text>
</comment>
<proteinExistence type="predicted"/>
<gene>
    <name evidence="1" type="primary">OR_4</name>
    <name evidence="1" type="ORF">CK203_102521</name>
</gene>
<evidence type="ECO:0000313" key="2">
    <source>
        <dbReference type="Proteomes" id="UP000288805"/>
    </source>
</evidence>